<dbReference type="Gene3D" id="3.20.20.80">
    <property type="entry name" value="Glycosidases"/>
    <property type="match status" value="1"/>
</dbReference>
<dbReference type="Pfam" id="PF00703">
    <property type="entry name" value="Glyco_hydro_2"/>
    <property type="match status" value="1"/>
</dbReference>
<keyword evidence="2" id="KW-0378">Hydrolase</keyword>
<keyword evidence="6" id="KW-1185">Reference proteome</keyword>
<dbReference type="InterPro" id="IPR006104">
    <property type="entry name" value="Glyco_hydro_2_N"/>
</dbReference>
<dbReference type="InterPro" id="IPR008979">
    <property type="entry name" value="Galactose-bd-like_sf"/>
</dbReference>
<dbReference type="Pfam" id="PF02837">
    <property type="entry name" value="Glyco_hydro_2_N"/>
    <property type="match status" value="1"/>
</dbReference>
<evidence type="ECO:0000313" key="6">
    <source>
        <dbReference type="Proteomes" id="UP000184406"/>
    </source>
</evidence>
<dbReference type="GO" id="GO:0005975">
    <property type="term" value="P:carbohydrate metabolic process"/>
    <property type="evidence" value="ECO:0007669"/>
    <property type="project" value="InterPro"/>
</dbReference>
<dbReference type="GO" id="GO:0030246">
    <property type="term" value="F:carbohydrate binding"/>
    <property type="evidence" value="ECO:0007669"/>
    <property type="project" value="InterPro"/>
</dbReference>
<dbReference type="Pfam" id="PF02836">
    <property type="entry name" value="Glyco_hydro_2_C"/>
    <property type="match status" value="1"/>
</dbReference>
<keyword evidence="3" id="KW-0326">Glycosidase</keyword>
<dbReference type="Pfam" id="PF18565">
    <property type="entry name" value="Glyco_hydro2_C5"/>
    <property type="match status" value="1"/>
</dbReference>
<dbReference type="PANTHER" id="PTHR42732:SF1">
    <property type="entry name" value="BETA-MANNOSIDASE"/>
    <property type="match status" value="1"/>
</dbReference>
<feature type="domain" description="CBM6" evidence="4">
    <location>
        <begin position="897"/>
        <end position="1021"/>
    </location>
</feature>
<evidence type="ECO:0000256" key="1">
    <source>
        <dbReference type="ARBA" id="ARBA00007401"/>
    </source>
</evidence>
<organism evidence="5 6">
    <name type="scientific">Arenibacter palladensis</name>
    <dbReference type="NCBI Taxonomy" id="237373"/>
    <lineage>
        <taxon>Bacteria</taxon>
        <taxon>Pseudomonadati</taxon>
        <taxon>Bacteroidota</taxon>
        <taxon>Flavobacteriia</taxon>
        <taxon>Flavobacteriales</taxon>
        <taxon>Flavobacteriaceae</taxon>
        <taxon>Arenibacter</taxon>
    </lineage>
</organism>
<dbReference type="InterPro" id="IPR051913">
    <property type="entry name" value="GH2_Domain-Containing"/>
</dbReference>
<dbReference type="Pfam" id="PF16355">
    <property type="entry name" value="DUF4982"/>
    <property type="match status" value="1"/>
</dbReference>
<dbReference type="SUPFAM" id="SSF49303">
    <property type="entry name" value="beta-Galactosidase/glucuronidase domain"/>
    <property type="match status" value="1"/>
</dbReference>
<dbReference type="InterPro" id="IPR017853">
    <property type="entry name" value="GH"/>
</dbReference>
<dbReference type="OrthoDB" id="9801077at2"/>
<dbReference type="InterPro" id="IPR013783">
    <property type="entry name" value="Ig-like_fold"/>
</dbReference>
<dbReference type="InterPro" id="IPR026876">
    <property type="entry name" value="Fn3_assoc_repeat"/>
</dbReference>
<dbReference type="InterPro" id="IPR006102">
    <property type="entry name" value="Ig-like_GH2"/>
</dbReference>
<reference evidence="6" key="1">
    <citation type="submission" date="2016-11" db="EMBL/GenBank/DDBJ databases">
        <authorList>
            <person name="Varghese N."/>
            <person name="Submissions S."/>
        </authorList>
    </citation>
    <scope>NUCLEOTIDE SEQUENCE [LARGE SCALE GENOMIC DNA]</scope>
    <source>
        <strain evidence="6">DSM 17539</strain>
    </source>
</reference>
<name>A0A1M4W507_9FLAO</name>
<dbReference type="RefSeq" id="WP_072860749.1">
    <property type="nucleotide sequence ID" value="NZ_FQUX01000001.1"/>
</dbReference>
<dbReference type="InterPro" id="IPR006101">
    <property type="entry name" value="Glyco_hydro_2"/>
</dbReference>
<evidence type="ECO:0000256" key="2">
    <source>
        <dbReference type="ARBA" id="ARBA00022801"/>
    </source>
</evidence>
<dbReference type="InterPro" id="IPR040605">
    <property type="entry name" value="Glyco_hydro2_dom5"/>
</dbReference>
<gene>
    <name evidence="5" type="ORF">SAMN03080594_1011210</name>
</gene>
<sequence>MHNQELFKSKILYFTIVISCIPALLFSSRLEINFNANWKFKRGDNPTYKNVVIDDTDWRIVSVPHDWSFEEGISKSGTQGQSGGYHDGGIGWYRKTFEMEANSKEKAIYIEFDGVYMNSEVWFNGHYLGKRPYGYISFRYEISKYVKEGQNTLAVRVDNSKEPSARWYHPCGIYAPVRMIVTNKLHFAPNSVAVRTPKITKDSAVVNIDFKLLNLADKWPDTYTTLAVISPDGKELLTLNKEINSSEPYVNVFFSVKQPELWDLESPKLYTLITRIKNGEVVLDEIHTKFGIREIDWKTETGFYLNGKNIKLKGVSEHYEGGPVGGAWTKPLLRWKINLLKNMGINAIRVTVKPFPPMFYELCNEMGILLIDEIFDGWSKKALYDYGQQAFDEWWERDVEEWVTRDRNHPSIILWGVGNETDGEVAPRLVDLVHKLDPSRMVTSGTANPEDMDVIGINGGSERKTFFETANFKKPFLSTEAPHTWQTRGYYRTQSWFRDGFNPRYYELPNLTEKEIFFDQWAAPLKWNNRKQHFNSSYDNATVRISARKSWELARDLPWYSGQFRWSGFDYYGEAELAHGGWPFRLFMGGIIDVAGFEKDLFYFYQSQWTEKPIAHILPHWTHPHMPKGTLVPVWVYSNADEVELFLNGRSLGKDKPGTVWNEMQCEWLVPYEEGKLEAIAYQGGRQVAKDEMVTAGAPSQLRNSYERLIGEGGFEDYFIITTEGVDSNHNLYPYAENRIYYHFDDSIRLVSLENGDPVDSVNQVKSKYRKMFMGKSRAFLQSTNKPENAMVTMAAILGDKSLFKSNKIAIVAERINLNGEKVANRLNIKYTISGKDPITEGQNYIKPFEVTDKTTVRAVIIENGKVLLSLTETFGKEEGFFIGDEKTVNPWKGRGYALQAEDATFDGAIKQTIGKDYRGEGFLDFNGNEGYVKWFQENDGDAEEYILTFRYAHNFENSKCPMTLKVNDKMIKVIEFEPTGSLNEVWNSITVKVPFQVGSNYIELKSTGSKSPNIDLVTIE</sequence>
<dbReference type="SUPFAM" id="SSF49785">
    <property type="entry name" value="Galactose-binding domain-like"/>
    <property type="match status" value="2"/>
</dbReference>
<dbReference type="InterPro" id="IPR023232">
    <property type="entry name" value="Glyco_hydro_2_AS"/>
</dbReference>
<dbReference type="GO" id="GO:0004553">
    <property type="term" value="F:hydrolase activity, hydrolyzing O-glycosyl compounds"/>
    <property type="evidence" value="ECO:0007669"/>
    <property type="project" value="InterPro"/>
</dbReference>
<dbReference type="PROSITE" id="PS51175">
    <property type="entry name" value="CBM6"/>
    <property type="match status" value="1"/>
</dbReference>
<comment type="similarity">
    <text evidence="1">Belongs to the glycosyl hydrolase 2 family.</text>
</comment>
<dbReference type="InterPro" id="IPR005084">
    <property type="entry name" value="CBM6"/>
</dbReference>
<dbReference type="InterPro" id="IPR036156">
    <property type="entry name" value="Beta-gal/glucu_dom_sf"/>
</dbReference>
<evidence type="ECO:0000256" key="3">
    <source>
        <dbReference type="ARBA" id="ARBA00023295"/>
    </source>
</evidence>
<dbReference type="PRINTS" id="PR00132">
    <property type="entry name" value="GLHYDRLASE2"/>
</dbReference>
<dbReference type="Pfam" id="PF13287">
    <property type="entry name" value="Fn3_assoc"/>
    <property type="match status" value="1"/>
</dbReference>
<proteinExistence type="inferred from homology"/>
<dbReference type="Proteomes" id="UP000184406">
    <property type="component" value="Unassembled WGS sequence"/>
</dbReference>
<dbReference type="InterPro" id="IPR006103">
    <property type="entry name" value="Glyco_hydro_2_cat"/>
</dbReference>
<evidence type="ECO:0000259" key="4">
    <source>
        <dbReference type="PROSITE" id="PS51175"/>
    </source>
</evidence>
<dbReference type="EMBL" id="FQUX01000001">
    <property type="protein sequence ID" value="SHE76338.1"/>
    <property type="molecule type" value="Genomic_DNA"/>
</dbReference>
<accession>A0A1M4W507</accession>
<dbReference type="Gene3D" id="2.60.120.260">
    <property type="entry name" value="Galactose-binding domain-like"/>
    <property type="match status" value="2"/>
</dbReference>
<dbReference type="AlphaFoldDB" id="A0A1M4W507"/>
<dbReference type="InterPro" id="IPR032311">
    <property type="entry name" value="DUF4982"/>
</dbReference>
<dbReference type="Gene3D" id="2.60.40.10">
    <property type="entry name" value="Immunoglobulins"/>
    <property type="match status" value="3"/>
</dbReference>
<evidence type="ECO:0000313" key="5">
    <source>
        <dbReference type="EMBL" id="SHE76338.1"/>
    </source>
</evidence>
<dbReference type="PANTHER" id="PTHR42732">
    <property type="entry name" value="BETA-GALACTOSIDASE"/>
    <property type="match status" value="1"/>
</dbReference>
<protein>
    <submittedName>
        <fullName evidence="5">Beta-galactosidase</fullName>
    </submittedName>
</protein>
<dbReference type="SUPFAM" id="SSF51445">
    <property type="entry name" value="(Trans)glycosidases"/>
    <property type="match status" value="1"/>
</dbReference>
<dbReference type="PROSITE" id="PS00608">
    <property type="entry name" value="GLYCOSYL_HYDROL_F2_2"/>
    <property type="match status" value="1"/>
</dbReference>